<dbReference type="SMART" id="SM00327">
    <property type="entry name" value="VWA"/>
    <property type="match status" value="1"/>
</dbReference>
<dbReference type="EMBL" id="CP002371">
    <property type="protein sequence ID" value="ADR52474.1"/>
    <property type="molecule type" value="Genomic_DNA"/>
</dbReference>
<dbReference type="eggNOG" id="COG2304">
    <property type="taxonomic scope" value="Bacteria"/>
</dbReference>
<keyword evidence="1" id="KW-0812">Transmembrane</keyword>
<keyword evidence="1" id="KW-0472">Membrane</keyword>
<keyword evidence="1" id="KW-1133">Transmembrane helix</keyword>
<feature type="domain" description="VWFA" evidence="2">
    <location>
        <begin position="174"/>
        <end position="392"/>
    </location>
</feature>
<dbReference type="KEGG" id="lso:CKC_03625"/>
<feature type="transmembrane region" description="Helical" evidence="1">
    <location>
        <begin position="21"/>
        <end position="43"/>
    </location>
</feature>
<evidence type="ECO:0000313" key="3">
    <source>
        <dbReference type="EMBL" id="ADR52474.1"/>
    </source>
</evidence>
<reference evidence="3 4" key="3">
    <citation type="journal article" date="2011" name="PLoS ONE">
        <title>The Complete Genome Sequence of 'Candidatus Liberibacter solanacearum', the Bacterium Associated with Potato Zebra Chip Disease.</title>
        <authorList>
            <person name="Lin H."/>
            <person name="Lou B."/>
            <person name="Glynn J.M."/>
            <person name="Doddapaneni H."/>
            <person name="Civerolo E.L."/>
            <person name="Chen C."/>
            <person name="Duan Y."/>
            <person name="Zhou L."/>
            <person name="Vahling C.M."/>
        </authorList>
    </citation>
    <scope>NUCLEOTIDE SEQUENCE [LARGE SCALE GENOMIC DNA]</scope>
    <source>
        <strain evidence="3 4">CLso-ZC1</strain>
    </source>
</reference>
<evidence type="ECO:0000259" key="2">
    <source>
        <dbReference type="PROSITE" id="PS50234"/>
    </source>
</evidence>
<dbReference type="Gene3D" id="3.40.50.410">
    <property type="entry name" value="von Willebrand factor, type A domain"/>
    <property type="match status" value="1"/>
</dbReference>
<dbReference type="AlphaFoldDB" id="E4UBG8"/>
<dbReference type="Proteomes" id="UP000007038">
    <property type="component" value="Chromosome"/>
</dbReference>
<proteinExistence type="predicted"/>
<sequence>MFVDENNKILRRIYFFSKNKSGVFHIMSASIIFVCLIFVSFVIDITHLLHMKNHIQSSLDNAIISGCSIVVSDPKINDLNPQEERIRDVIKKNAYVNMVQNFPAEHAAYIIENANISFSKDLTNKYEYKITMEAKHQLSGKNFILGFLMPNVITHISSISTGIIQKPSDKKAFSVEMVLDCSGSMLDSMQESCDLSSGRGGYYFYSKNNNKPKSKIYALKTASSDFVNLIQETVQTFPQISARIGLITFNHYIMQDSKLSNNFNVIKKTISRMKPKGGTDTFLPMNAAYEYLNNIPNETKAHNISDNVPLKRYIILMTDGENNHPSYDLKTINVCDNARKNGIIIYSIFLNYYEYTDGYELARKCASSEKHFFYANNTKALLDSFKSIAHAIQDKAVRIASNE</sequence>
<dbReference type="CDD" id="cd00198">
    <property type="entry name" value="vWFA"/>
    <property type="match status" value="1"/>
</dbReference>
<dbReference type="STRING" id="658172.CKC_03625"/>
<protein>
    <submittedName>
        <fullName evidence="3">von Willebrand factor type A</fullName>
    </submittedName>
</protein>
<dbReference type="HOGENOM" id="CLU_047933_0_0_5"/>
<dbReference type="SUPFAM" id="SSF53300">
    <property type="entry name" value="vWA-like"/>
    <property type="match status" value="1"/>
</dbReference>
<dbReference type="PROSITE" id="PS50234">
    <property type="entry name" value="VWFA"/>
    <property type="match status" value="1"/>
</dbReference>
<evidence type="ECO:0000313" key="4">
    <source>
        <dbReference type="Proteomes" id="UP000007038"/>
    </source>
</evidence>
<reference evidence="4" key="1">
    <citation type="submission" date="2010-11" db="EMBL/GenBank/DDBJ databases">
        <title>Complete genome sequence of Candidatus Liberibacter solanacearum CLso-ZC1.</title>
        <authorList>
            <person name="Lin H."/>
            <person name="Doddapaneni H.V."/>
            <person name="Lou B."/>
            <person name="Civerolo E.L."/>
            <person name="Chen C."/>
            <person name="Duan Y."/>
            <person name="Zhou L."/>
            <person name="Glynn J."/>
        </authorList>
    </citation>
    <scope>NUCLEOTIDE SEQUENCE [LARGE SCALE GENOMIC DNA]</scope>
    <source>
        <strain evidence="4">CLso-ZC1</strain>
    </source>
</reference>
<reference key="2">
    <citation type="submission" date="2010-11" db="EMBL/GenBank/DDBJ databases">
        <authorList>
            <person name="Lin H."/>
            <person name="Doddapaneni H.V."/>
            <person name="Lou B."/>
            <person name="Civerolo E.L."/>
            <person name="Chen C."/>
            <person name="Duan Y."/>
            <person name="Zhou L."/>
            <person name="Glynn J."/>
        </authorList>
    </citation>
    <scope>NUCLEOTIDE SEQUENCE</scope>
    <source>
        <strain>CLso-ZC1</strain>
    </source>
</reference>
<gene>
    <name evidence="3" type="ordered locus">CKC_03625</name>
</gene>
<name>E4UBG8_LIBSC</name>
<organism evidence="3 4">
    <name type="scientific">Liberibacter solanacearum (strain CLso-ZC1)</name>
    <dbReference type="NCBI Taxonomy" id="658172"/>
    <lineage>
        <taxon>Bacteria</taxon>
        <taxon>Pseudomonadati</taxon>
        <taxon>Pseudomonadota</taxon>
        <taxon>Alphaproteobacteria</taxon>
        <taxon>Hyphomicrobiales</taxon>
        <taxon>Rhizobiaceae</taxon>
        <taxon>Liberibacter</taxon>
    </lineage>
</organism>
<dbReference type="Pfam" id="PF00092">
    <property type="entry name" value="VWA"/>
    <property type="match status" value="1"/>
</dbReference>
<dbReference type="InterPro" id="IPR002035">
    <property type="entry name" value="VWF_A"/>
</dbReference>
<accession>E4UBG8</accession>
<evidence type="ECO:0000256" key="1">
    <source>
        <dbReference type="SAM" id="Phobius"/>
    </source>
</evidence>
<dbReference type="InterPro" id="IPR036465">
    <property type="entry name" value="vWFA_dom_sf"/>
</dbReference>